<evidence type="ECO:0000313" key="9">
    <source>
        <dbReference type="Proteomes" id="UP000189703"/>
    </source>
</evidence>
<dbReference type="SMART" id="SM00717">
    <property type="entry name" value="SANT"/>
    <property type="match status" value="2"/>
</dbReference>
<feature type="domain" description="HTH myb-type" evidence="8">
    <location>
        <begin position="9"/>
        <end position="62"/>
    </location>
</feature>
<keyword evidence="9" id="KW-1185">Reference proteome</keyword>
<dbReference type="GO" id="GO:0005634">
    <property type="term" value="C:nucleus"/>
    <property type="evidence" value="ECO:0000318"/>
    <property type="project" value="GO_Central"/>
</dbReference>
<reference evidence="10" key="1">
    <citation type="submission" date="2025-08" db="UniProtKB">
        <authorList>
            <consortium name="RefSeq"/>
        </authorList>
    </citation>
    <scope>IDENTIFICATION</scope>
</reference>
<organism evidence="9 10">
    <name type="scientific">Nelumbo nucifera</name>
    <name type="common">Sacred lotus</name>
    <dbReference type="NCBI Taxonomy" id="4432"/>
    <lineage>
        <taxon>Eukaryota</taxon>
        <taxon>Viridiplantae</taxon>
        <taxon>Streptophyta</taxon>
        <taxon>Embryophyta</taxon>
        <taxon>Tracheophyta</taxon>
        <taxon>Spermatophyta</taxon>
        <taxon>Magnoliopsida</taxon>
        <taxon>Proteales</taxon>
        <taxon>Nelumbonaceae</taxon>
        <taxon>Nelumbo</taxon>
    </lineage>
</organism>
<dbReference type="Pfam" id="PF00249">
    <property type="entry name" value="Myb_DNA-binding"/>
    <property type="match status" value="2"/>
</dbReference>
<dbReference type="OrthoDB" id="2143914at2759"/>
<keyword evidence="4" id="KW-0238">DNA-binding</keyword>
<keyword evidence="3" id="KW-0805">Transcription regulation</keyword>
<comment type="subcellular location">
    <subcellularLocation>
        <location evidence="1">Nucleus</location>
    </subcellularLocation>
</comment>
<dbReference type="InParanoid" id="A0A1U8AV47"/>
<dbReference type="InterPro" id="IPR001005">
    <property type="entry name" value="SANT/Myb"/>
</dbReference>
<dbReference type="Gene3D" id="1.10.10.60">
    <property type="entry name" value="Homeodomain-like"/>
    <property type="match status" value="2"/>
</dbReference>
<evidence type="ECO:0000256" key="5">
    <source>
        <dbReference type="ARBA" id="ARBA00023163"/>
    </source>
</evidence>
<protein>
    <submittedName>
        <fullName evidence="10">Transcription repressor MYB6-like</fullName>
    </submittedName>
</protein>
<accession>A0A1U8AV47</accession>
<dbReference type="PANTHER" id="PTHR48000:SF67">
    <property type="entry name" value="MYB-LIKE DNA-BINDING DOMAIN CONTAINING PROTEIN, EXPRESSED"/>
    <property type="match status" value="1"/>
</dbReference>
<evidence type="ECO:0000259" key="8">
    <source>
        <dbReference type="PROSITE" id="PS51294"/>
    </source>
</evidence>
<evidence type="ECO:0000256" key="6">
    <source>
        <dbReference type="ARBA" id="ARBA00023242"/>
    </source>
</evidence>
<dbReference type="PROSITE" id="PS51294">
    <property type="entry name" value="HTH_MYB"/>
    <property type="match status" value="2"/>
</dbReference>
<dbReference type="RefSeq" id="XP_010267089.1">
    <property type="nucleotide sequence ID" value="XM_010268787.2"/>
</dbReference>
<dbReference type="PANTHER" id="PTHR48000">
    <property type="entry name" value="OS09G0431300 PROTEIN"/>
    <property type="match status" value="1"/>
</dbReference>
<feature type="domain" description="Myb-like" evidence="7">
    <location>
        <begin position="9"/>
        <end position="62"/>
    </location>
</feature>
<dbReference type="eggNOG" id="KOG0048">
    <property type="taxonomic scope" value="Eukaryota"/>
</dbReference>
<feature type="domain" description="Myb-like" evidence="7">
    <location>
        <begin position="63"/>
        <end position="113"/>
    </location>
</feature>
<dbReference type="FunFam" id="1.10.10.60:FF:000015">
    <property type="entry name" value="Transcription factor RAX3"/>
    <property type="match status" value="1"/>
</dbReference>
<keyword evidence="6" id="KW-0539">Nucleus</keyword>
<dbReference type="SUPFAM" id="SSF46689">
    <property type="entry name" value="Homeodomain-like"/>
    <property type="match status" value="1"/>
</dbReference>
<keyword evidence="2" id="KW-0677">Repeat</keyword>
<dbReference type="Proteomes" id="UP000189703">
    <property type="component" value="Unplaced"/>
</dbReference>
<proteinExistence type="predicted"/>
<dbReference type="GeneID" id="104604454"/>
<dbReference type="CDD" id="cd00167">
    <property type="entry name" value="SANT"/>
    <property type="match status" value="2"/>
</dbReference>
<dbReference type="GO" id="GO:0003677">
    <property type="term" value="F:DNA binding"/>
    <property type="evidence" value="ECO:0007669"/>
    <property type="project" value="UniProtKB-KW"/>
</dbReference>
<evidence type="ECO:0000259" key="7">
    <source>
        <dbReference type="PROSITE" id="PS50090"/>
    </source>
</evidence>
<evidence type="ECO:0000256" key="2">
    <source>
        <dbReference type="ARBA" id="ARBA00022737"/>
    </source>
</evidence>
<dbReference type="InterPro" id="IPR017930">
    <property type="entry name" value="Myb_dom"/>
</dbReference>
<dbReference type="GO" id="GO:0006355">
    <property type="term" value="P:regulation of DNA-templated transcription"/>
    <property type="evidence" value="ECO:0000318"/>
    <property type="project" value="GO_Central"/>
</dbReference>
<dbReference type="STRING" id="4432.A0A1U8AV47"/>
<sequence>MGRAPCCDKANVKRGPWSPEEDTALKNYVEKHGTGGNWIALPHKAGLKRCGKSCRLRWLNYLRPDIKHGGFTEEEDNIICNLYKTIGSRWSVIASHLPGRTDNDVKNYWNTKLKKKMMGKNTLTSTNNSSSSSISINDNIQFNSTPSHPVCPTKAEIVDYDFSSFLINTNSATQPLSTGGGYGQNVGSNSNRLVSDPTHFSLPGLMEPSEFGTSTNNSYSVSSSQEFSGLSVSSSLGMDNSYGSWSGNGGDGDENGFLMDLGFGVPYDLLNLFGFQEENSDVLTPNLAKSPYTHLLANVCETKPQGLYQSVTHY</sequence>
<dbReference type="AlphaFoldDB" id="A0A1U8AV47"/>
<dbReference type="PROSITE" id="PS50090">
    <property type="entry name" value="MYB_LIKE"/>
    <property type="match status" value="2"/>
</dbReference>
<evidence type="ECO:0000256" key="3">
    <source>
        <dbReference type="ARBA" id="ARBA00023015"/>
    </source>
</evidence>
<keyword evidence="5" id="KW-0804">Transcription</keyword>
<dbReference type="OMA" id="YISWSSN"/>
<dbReference type="KEGG" id="nnu:104604454"/>
<evidence type="ECO:0000313" key="10">
    <source>
        <dbReference type="RefSeq" id="XP_010267089.1"/>
    </source>
</evidence>
<name>A0A1U8AV47_NELNU</name>
<evidence type="ECO:0000256" key="4">
    <source>
        <dbReference type="ARBA" id="ARBA00023125"/>
    </source>
</evidence>
<feature type="domain" description="HTH myb-type" evidence="8">
    <location>
        <begin position="63"/>
        <end position="117"/>
    </location>
</feature>
<evidence type="ECO:0000256" key="1">
    <source>
        <dbReference type="ARBA" id="ARBA00004123"/>
    </source>
</evidence>
<dbReference type="GO" id="GO:0003700">
    <property type="term" value="F:DNA-binding transcription factor activity"/>
    <property type="evidence" value="ECO:0000318"/>
    <property type="project" value="GO_Central"/>
</dbReference>
<dbReference type="InterPro" id="IPR009057">
    <property type="entry name" value="Homeodomain-like_sf"/>
</dbReference>
<gene>
    <name evidence="10" type="primary">LOC104604454</name>
</gene>